<dbReference type="Proteomes" id="UP000034182">
    <property type="component" value="Unassembled WGS sequence"/>
</dbReference>
<evidence type="ECO:0000256" key="1">
    <source>
        <dbReference type="ARBA" id="ARBA00022741"/>
    </source>
</evidence>
<dbReference type="AlphaFoldDB" id="A0A0G2HHJ0"/>
<dbReference type="Gene3D" id="3.40.50.300">
    <property type="entry name" value="P-loop containing nucleotide triphosphate hydrolases"/>
    <property type="match status" value="1"/>
</dbReference>
<evidence type="ECO:0000313" key="7">
    <source>
        <dbReference type="Proteomes" id="UP000034182"/>
    </source>
</evidence>
<dbReference type="GO" id="GO:0016787">
    <property type="term" value="F:hydrolase activity"/>
    <property type="evidence" value="ECO:0007669"/>
    <property type="project" value="UniProtKB-KW"/>
</dbReference>
<dbReference type="GO" id="GO:0043139">
    <property type="term" value="F:5'-3' DNA helicase activity"/>
    <property type="evidence" value="ECO:0007669"/>
    <property type="project" value="TreeGrafter"/>
</dbReference>
<keyword evidence="3" id="KW-0347">Helicase</keyword>
<gene>
    <name evidence="6" type="ORF">UCDDS831_g00588</name>
</gene>
<feature type="domain" description="DNA2/NAM7 helicase-like C-terminal" evidence="5">
    <location>
        <begin position="30"/>
        <end position="89"/>
    </location>
</feature>
<name>A0A0G2HHJ0_9PEZI</name>
<keyword evidence="2" id="KW-0378">Hydrolase</keyword>
<evidence type="ECO:0000256" key="2">
    <source>
        <dbReference type="ARBA" id="ARBA00022801"/>
    </source>
</evidence>
<evidence type="ECO:0000256" key="4">
    <source>
        <dbReference type="ARBA" id="ARBA00022840"/>
    </source>
</evidence>
<comment type="caution">
    <text evidence="6">The sequence shown here is derived from an EMBL/GenBank/DDBJ whole genome shotgun (WGS) entry which is preliminary data.</text>
</comment>
<dbReference type="PANTHER" id="PTHR43788">
    <property type="entry name" value="DNA2/NAM7 HELICASE FAMILY MEMBER"/>
    <property type="match status" value="1"/>
</dbReference>
<keyword evidence="1" id="KW-0547">Nucleotide-binding</keyword>
<dbReference type="InterPro" id="IPR050534">
    <property type="entry name" value="Coronavir_polyprotein_1ab"/>
</dbReference>
<proteinExistence type="predicted"/>
<dbReference type="EMBL" id="LAQI01000017">
    <property type="protein sequence ID" value="KKY27875.1"/>
    <property type="molecule type" value="Genomic_DNA"/>
</dbReference>
<keyword evidence="4" id="KW-0067">ATP-binding</keyword>
<dbReference type="InterPro" id="IPR041679">
    <property type="entry name" value="DNA2/NAM7-like_C"/>
</dbReference>
<evidence type="ECO:0000313" key="6">
    <source>
        <dbReference type="EMBL" id="KKY27875.1"/>
    </source>
</evidence>
<dbReference type="GO" id="GO:0005524">
    <property type="term" value="F:ATP binding"/>
    <property type="evidence" value="ECO:0007669"/>
    <property type="project" value="UniProtKB-KW"/>
</dbReference>
<protein>
    <submittedName>
        <fullName evidence="6">Putative nonsense-mediated mrna decay</fullName>
    </submittedName>
</protein>
<evidence type="ECO:0000259" key="5">
    <source>
        <dbReference type="Pfam" id="PF13087"/>
    </source>
</evidence>
<evidence type="ECO:0000256" key="3">
    <source>
        <dbReference type="ARBA" id="ARBA00022806"/>
    </source>
</evidence>
<reference evidence="6 7" key="2">
    <citation type="submission" date="2015-05" db="EMBL/GenBank/DDBJ databases">
        <title>Distinctive expansion of gene families associated with plant cell wall degradation and secondary metabolism in the genomes of grapevine trunk pathogens.</title>
        <authorList>
            <person name="Lawrence D.P."/>
            <person name="Travadon R."/>
            <person name="Rolshausen P.E."/>
            <person name="Baumgartner K."/>
        </authorList>
    </citation>
    <scope>NUCLEOTIDE SEQUENCE [LARGE SCALE GENOMIC DNA]</scope>
    <source>
        <strain evidence="6">DS831</strain>
    </source>
</reference>
<reference evidence="6 7" key="1">
    <citation type="submission" date="2015-03" db="EMBL/GenBank/DDBJ databases">
        <authorList>
            <person name="Morales-Cruz A."/>
            <person name="Amrine K.C."/>
            <person name="Cantu D."/>
        </authorList>
    </citation>
    <scope>NUCLEOTIDE SEQUENCE [LARGE SCALE GENOMIC DNA]</scope>
    <source>
        <strain evidence="6">DS831</strain>
    </source>
</reference>
<accession>A0A0G2HHJ0</accession>
<dbReference type="Pfam" id="PF13087">
    <property type="entry name" value="AAA_12"/>
    <property type="match status" value="1"/>
</dbReference>
<dbReference type="InterPro" id="IPR027417">
    <property type="entry name" value="P-loop_NTPase"/>
</dbReference>
<sequence length="143" mass="15762">MLDSGRAQQTSSGLQWNLYGKALVQLQAERQSADIRAIRREKIDGFQGDEVCVEILDLTATSNPGFLREDSRVNTALTRARAGLVIILNHRGLSTNSGYQGTLLQRVFGLLKKARKFTSINNDAIKSRFPSMDDIVTRAAPVA</sequence>
<organism evidence="6 7">
    <name type="scientific">Diplodia seriata</name>
    <dbReference type="NCBI Taxonomy" id="420778"/>
    <lineage>
        <taxon>Eukaryota</taxon>
        <taxon>Fungi</taxon>
        <taxon>Dikarya</taxon>
        <taxon>Ascomycota</taxon>
        <taxon>Pezizomycotina</taxon>
        <taxon>Dothideomycetes</taxon>
        <taxon>Dothideomycetes incertae sedis</taxon>
        <taxon>Botryosphaeriales</taxon>
        <taxon>Botryosphaeriaceae</taxon>
        <taxon>Diplodia</taxon>
    </lineage>
</organism>
<dbReference type="PANTHER" id="PTHR43788:SF8">
    <property type="entry name" value="DNA-BINDING PROTEIN SMUBP-2"/>
    <property type="match status" value="1"/>
</dbReference>